<proteinExistence type="predicted"/>
<dbReference type="AlphaFoldDB" id="A0A7X1J2R4"/>
<evidence type="ECO:0000313" key="1">
    <source>
        <dbReference type="EMBL" id="MBC2903138.1"/>
    </source>
</evidence>
<reference evidence="1 2" key="1">
    <citation type="submission" date="2020-08" db="EMBL/GenBank/DDBJ databases">
        <title>Streptomyces sp. PSKA01 genome sequencing and assembly.</title>
        <authorList>
            <person name="Mandal S."/>
            <person name="Maiti P.K."/>
            <person name="Das P."/>
        </authorList>
    </citation>
    <scope>NUCLEOTIDE SEQUENCE [LARGE SCALE GENOMIC DNA]</scope>
    <source>
        <strain evidence="1 2">PSKA01</strain>
    </source>
</reference>
<dbReference type="EMBL" id="JACMSF010000015">
    <property type="protein sequence ID" value="MBC2903138.1"/>
    <property type="molecule type" value="Genomic_DNA"/>
</dbReference>
<sequence length="101" mass="10803">MPRGVWDTTALTQSANARTLLLADFSGTCAGGFDDGTNLAHSVFKTVSSTSVNRTMSIVISGQTLNNEVLLTDYALNRAQTGEFTWSVPFQLADGTVPTWS</sequence>
<dbReference type="Proteomes" id="UP000584670">
    <property type="component" value="Unassembled WGS sequence"/>
</dbReference>
<accession>A0A7X1J2R4</accession>
<comment type="caution">
    <text evidence="1">The sequence shown here is derived from an EMBL/GenBank/DDBJ whole genome shotgun (WGS) entry which is preliminary data.</text>
</comment>
<name>A0A7X1J2R4_9ACTN</name>
<gene>
    <name evidence="1" type="ORF">H4N64_16285</name>
</gene>
<organism evidence="1 2">
    <name type="scientific">Streptomyces cupreus</name>
    <dbReference type="NCBI Taxonomy" id="2759956"/>
    <lineage>
        <taxon>Bacteria</taxon>
        <taxon>Bacillati</taxon>
        <taxon>Actinomycetota</taxon>
        <taxon>Actinomycetes</taxon>
        <taxon>Kitasatosporales</taxon>
        <taxon>Streptomycetaceae</taxon>
        <taxon>Streptomyces</taxon>
    </lineage>
</organism>
<keyword evidence="2" id="KW-1185">Reference proteome</keyword>
<protein>
    <submittedName>
        <fullName evidence="1">Uncharacterized protein</fullName>
    </submittedName>
</protein>
<evidence type="ECO:0000313" key="2">
    <source>
        <dbReference type="Proteomes" id="UP000584670"/>
    </source>
</evidence>